<dbReference type="InterPro" id="IPR048279">
    <property type="entry name" value="MdtK-like"/>
</dbReference>
<evidence type="ECO:0000313" key="12">
    <source>
        <dbReference type="Proteomes" id="UP001596099"/>
    </source>
</evidence>
<keyword evidence="8 10" id="KW-0472">Membrane</keyword>
<dbReference type="AlphaFoldDB" id="A0ABD5RM00"/>
<dbReference type="InterPro" id="IPR050222">
    <property type="entry name" value="MATE_MdtK"/>
</dbReference>
<dbReference type="Proteomes" id="UP001596099">
    <property type="component" value="Unassembled WGS sequence"/>
</dbReference>
<comment type="subcellular location">
    <subcellularLocation>
        <location evidence="1">Cell membrane</location>
        <topology evidence="1">Multi-pass membrane protein</topology>
    </subcellularLocation>
</comment>
<evidence type="ECO:0000256" key="5">
    <source>
        <dbReference type="ARBA" id="ARBA00022692"/>
    </source>
</evidence>
<dbReference type="PIRSF" id="PIRSF006603">
    <property type="entry name" value="DinF"/>
    <property type="match status" value="1"/>
</dbReference>
<comment type="caution">
    <text evidence="11">The sequence shown here is derived from an EMBL/GenBank/DDBJ whole genome shotgun (WGS) entry which is preliminary data.</text>
</comment>
<evidence type="ECO:0000256" key="9">
    <source>
        <dbReference type="ARBA" id="ARBA00031636"/>
    </source>
</evidence>
<keyword evidence="7" id="KW-0406">Ion transport</keyword>
<gene>
    <name evidence="11" type="ORF">ACFPYI_08265</name>
</gene>
<sequence length="479" mass="48818">MFDLSSDDITEGPVLRAMLVLAAPLLIQNLVQVVQQVVDLFWVGRLDDAAVSAIALAFPVVNLLFSFTAIAPFVGTQILVSQRVGADDTAGARRALFTGLFTTTVLAVVVGALMFVGARPLLDLLTLVRPDVDGGSAAIDFATTYVAVTALGLPLLLLSDVTEAGFLGWGDSKTAMRMNVVAVAVNVVLDPLLIFGFDVGGFAFGGLDIAGAALATILGYTVGGCYGYVRLARGAHGGMLSRATATVDLGEIRELLGVGAPIAGQNVAKQAVDVVLVTVAFVAGGAPALAAWAVGVRVASLAVIPAGGLQQAAQSVIGQNLGAGYVGRAHRATWQGAVVAAVGLGALGVVQWVVPGLIVTTFAPTLSTAGMDLAVEYLRVLAVGYPAMGAMYLFQAGFNGASRTKTSFAASMAQYWGVRLPFAVVGAGVVGIAAFDLGVSAVFWAVTISNVAAAIGLAGYYYYSAEQGMLDRAAEAAAA</sequence>
<keyword evidence="3" id="KW-0050">Antiport</keyword>
<dbReference type="PANTHER" id="PTHR43298">
    <property type="entry name" value="MULTIDRUG RESISTANCE PROTEIN NORM-RELATED"/>
    <property type="match status" value="1"/>
</dbReference>
<evidence type="ECO:0000256" key="1">
    <source>
        <dbReference type="ARBA" id="ARBA00004651"/>
    </source>
</evidence>
<keyword evidence="4" id="KW-1003">Cell membrane</keyword>
<keyword evidence="5 10" id="KW-0812">Transmembrane</keyword>
<protein>
    <recommendedName>
        <fullName evidence="9">Multidrug-efflux transporter</fullName>
    </recommendedName>
</protein>
<dbReference type="NCBIfam" id="TIGR00797">
    <property type="entry name" value="matE"/>
    <property type="match status" value="1"/>
</dbReference>
<keyword evidence="12" id="KW-1185">Reference proteome</keyword>
<feature type="transmembrane region" description="Helical" evidence="10">
    <location>
        <begin position="137"/>
        <end position="158"/>
    </location>
</feature>
<feature type="transmembrane region" description="Helical" evidence="10">
    <location>
        <begin position="441"/>
        <end position="463"/>
    </location>
</feature>
<evidence type="ECO:0000256" key="3">
    <source>
        <dbReference type="ARBA" id="ARBA00022449"/>
    </source>
</evidence>
<keyword evidence="6 10" id="KW-1133">Transmembrane helix</keyword>
<feature type="transmembrane region" description="Helical" evidence="10">
    <location>
        <begin position="179"/>
        <end position="197"/>
    </location>
</feature>
<organism evidence="11 12">
    <name type="scientific">Halomarina salina</name>
    <dbReference type="NCBI Taxonomy" id="1872699"/>
    <lineage>
        <taxon>Archaea</taxon>
        <taxon>Methanobacteriati</taxon>
        <taxon>Methanobacteriota</taxon>
        <taxon>Stenosarchaea group</taxon>
        <taxon>Halobacteria</taxon>
        <taxon>Halobacteriales</taxon>
        <taxon>Natronomonadaceae</taxon>
        <taxon>Halomarina</taxon>
    </lineage>
</organism>
<dbReference type="RefSeq" id="WP_247414223.1">
    <property type="nucleotide sequence ID" value="NZ_JALLGW010000001.1"/>
</dbReference>
<dbReference type="GO" id="GO:0015297">
    <property type="term" value="F:antiporter activity"/>
    <property type="evidence" value="ECO:0007669"/>
    <property type="project" value="UniProtKB-KW"/>
</dbReference>
<feature type="transmembrane region" description="Helical" evidence="10">
    <location>
        <begin position="415"/>
        <end position="435"/>
    </location>
</feature>
<dbReference type="EMBL" id="JBHSQH010000001">
    <property type="protein sequence ID" value="MFC5971319.1"/>
    <property type="molecule type" value="Genomic_DNA"/>
</dbReference>
<feature type="transmembrane region" description="Helical" evidence="10">
    <location>
        <begin position="336"/>
        <end position="354"/>
    </location>
</feature>
<evidence type="ECO:0000256" key="2">
    <source>
        <dbReference type="ARBA" id="ARBA00022448"/>
    </source>
</evidence>
<proteinExistence type="predicted"/>
<accession>A0ABD5RM00</accession>
<name>A0ABD5RM00_9EURY</name>
<dbReference type="GO" id="GO:0005886">
    <property type="term" value="C:plasma membrane"/>
    <property type="evidence" value="ECO:0007669"/>
    <property type="project" value="UniProtKB-SubCell"/>
</dbReference>
<keyword evidence="2" id="KW-0813">Transport</keyword>
<dbReference type="Pfam" id="PF01554">
    <property type="entry name" value="MatE"/>
    <property type="match status" value="2"/>
</dbReference>
<evidence type="ECO:0000256" key="4">
    <source>
        <dbReference type="ARBA" id="ARBA00022475"/>
    </source>
</evidence>
<evidence type="ECO:0000256" key="7">
    <source>
        <dbReference type="ARBA" id="ARBA00023065"/>
    </source>
</evidence>
<feature type="transmembrane region" description="Helical" evidence="10">
    <location>
        <begin position="51"/>
        <end position="74"/>
    </location>
</feature>
<evidence type="ECO:0000256" key="8">
    <source>
        <dbReference type="ARBA" id="ARBA00023136"/>
    </source>
</evidence>
<dbReference type="PANTHER" id="PTHR43298:SF2">
    <property type="entry name" value="FMN_FAD EXPORTER YEEO-RELATED"/>
    <property type="match status" value="1"/>
</dbReference>
<reference evidence="11 12" key="1">
    <citation type="journal article" date="2019" name="Int. J. Syst. Evol. Microbiol.">
        <title>The Global Catalogue of Microorganisms (GCM) 10K type strain sequencing project: providing services to taxonomists for standard genome sequencing and annotation.</title>
        <authorList>
            <consortium name="The Broad Institute Genomics Platform"/>
            <consortium name="The Broad Institute Genome Sequencing Center for Infectious Disease"/>
            <person name="Wu L."/>
            <person name="Ma J."/>
        </authorList>
    </citation>
    <scope>NUCLEOTIDE SEQUENCE [LARGE SCALE GENOMIC DNA]</scope>
    <source>
        <strain evidence="11 12">CGMCC 1.12543</strain>
    </source>
</reference>
<feature type="transmembrane region" description="Helical" evidence="10">
    <location>
        <begin position="374"/>
        <end position="394"/>
    </location>
</feature>
<dbReference type="GO" id="GO:0006811">
    <property type="term" value="P:monoatomic ion transport"/>
    <property type="evidence" value="ECO:0007669"/>
    <property type="project" value="UniProtKB-KW"/>
</dbReference>
<evidence type="ECO:0000256" key="10">
    <source>
        <dbReference type="SAM" id="Phobius"/>
    </source>
</evidence>
<evidence type="ECO:0000256" key="6">
    <source>
        <dbReference type="ARBA" id="ARBA00022989"/>
    </source>
</evidence>
<dbReference type="InterPro" id="IPR002528">
    <property type="entry name" value="MATE_fam"/>
</dbReference>
<evidence type="ECO:0000313" key="11">
    <source>
        <dbReference type="EMBL" id="MFC5971319.1"/>
    </source>
</evidence>
<feature type="transmembrane region" description="Helical" evidence="10">
    <location>
        <begin position="209"/>
        <end position="229"/>
    </location>
</feature>
<feature type="transmembrane region" description="Helical" evidence="10">
    <location>
        <begin position="95"/>
        <end position="117"/>
    </location>
</feature>